<dbReference type="Proteomes" id="UP000606003">
    <property type="component" value="Unassembled WGS sequence"/>
</dbReference>
<evidence type="ECO:0000313" key="2">
    <source>
        <dbReference type="EMBL" id="MBD2721945.1"/>
    </source>
</evidence>
<evidence type="ECO:0000256" key="1">
    <source>
        <dbReference type="ARBA" id="ARBA00022729"/>
    </source>
</evidence>
<protein>
    <recommendedName>
        <fullName evidence="4">DUF2845 domain-containing protein</fullName>
    </recommendedName>
</protein>
<keyword evidence="1" id="KW-0732">Signal</keyword>
<reference evidence="2 3" key="1">
    <citation type="submission" date="2020-09" db="EMBL/GenBank/DDBJ databases">
        <authorList>
            <person name="Kim M.K."/>
        </authorList>
    </citation>
    <scope>NUCLEOTIDE SEQUENCE [LARGE SCALE GENOMIC DNA]</scope>
    <source>
        <strain evidence="2 3">BT189</strain>
    </source>
</reference>
<dbReference type="RefSeq" id="WP_190923206.1">
    <property type="nucleotide sequence ID" value="NZ_JACXAC010000002.1"/>
</dbReference>
<comment type="caution">
    <text evidence="2">The sequence shown here is derived from an EMBL/GenBank/DDBJ whole genome shotgun (WGS) entry which is preliminary data.</text>
</comment>
<dbReference type="EMBL" id="JACXAC010000002">
    <property type="protein sequence ID" value="MBD2721945.1"/>
    <property type="molecule type" value="Genomic_DNA"/>
</dbReference>
<dbReference type="Gene3D" id="3.30.1450.10">
    <property type="match status" value="1"/>
</dbReference>
<gene>
    <name evidence="2" type="ORF">IC234_07380</name>
</gene>
<accession>A0ABR8JTK0</accession>
<name>A0ABR8JTK0_9BACT</name>
<dbReference type="InterPro" id="IPR037873">
    <property type="entry name" value="BamE-like"/>
</dbReference>
<evidence type="ECO:0000313" key="3">
    <source>
        <dbReference type="Proteomes" id="UP000606003"/>
    </source>
</evidence>
<sequence>MKASTIVIIVCCFLSIGYGLYIKYFAQVYQVYQRVNRVKEGMTRQQVVKALATPDSVYWEKSNGDSLLVMNYKIGADSSATMQVLFRGDSVRVVKFHE</sequence>
<organism evidence="2 3">
    <name type="scientific">Hymenobacter armeniacus</name>
    <dbReference type="NCBI Taxonomy" id="2771358"/>
    <lineage>
        <taxon>Bacteria</taxon>
        <taxon>Pseudomonadati</taxon>
        <taxon>Bacteroidota</taxon>
        <taxon>Cytophagia</taxon>
        <taxon>Cytophagales</taxon>
        <taxon>Hymenobacteraceae</taxon>
        <taxon>Hymenobacter</taxon>
    </lineage>
</organism>
<keyword evidence="3" id="KW-1185">Reference proteome</keyword>
<proteinExistence type="predicted"/>
<evidence type="ECO:0008006" key="4">
    <source>
        <dbReference type="Google" id="ProtNLM"/>
    </source>
</evidence>